<sequence>MQQKEEADKIHSTETLCYNCNKMGETQVITLPYSSMPTEVIHAFFCPHCNTRDVGFFDKETEMHKKLIITCKFQSKDDLQRYVFLQEGSKIFFYKGRRILYKYEVPTSTVMVIEMFLTSLIRKIAEMINVDPTEELVFSEENEESNNLESKEENEEDKYEESKDREILLKKIGEIKHLRNTGNFKLVIHDEKGKSRVGLKDQQCPDQLYCAHIADLNDGIVEHKYPKKRREE</sequence>
<dbReference type="OrthoDB" id="2188827at2759"/>
<gene>
    <name evidence="2" type="ORF">H312_01269</name>
</gene>
<dbReference type="HOGENOM" id="CLU_103055_0_0_1"/>
<feature type="region of interest" description="Disordered" evidence="1">
    <location>
        <begin position="138"/>
        <end position="160"/>
    </location>
</feature>
<reference evidence="3" key="1">
    <citation type="submission" date="2013-02" db="EMBL/GenBank/DDBJ databases">
        <authorList>
            <consortium name="The Broad Institute Genome Sequencing Platform"/>
            <person name="Cuomo C."/>
            <person name="Becnel J."/>
            <person name="Sanscrainte N."/>
            <person name="Walker B."/>
            <person name="Young S.K."/>
            <person name="Zeng Q."/>
            <person name="Gargeya S."/>
            <person name="Fitzgerald M."/>
            <person name="Haas B."/>
            <person name="Abouelleil A."/>
            <person name="Alvarado L."/>
            <person name="Arachchi H.M."/>
            <person name="Berlin A.M."/>
            <person name="Chapman S.B."/>
            <person name="Dewar J."/>
            <person name="Goldberg J."/>
            <person name="Griggs A."/>
            <person name="Gujja S."/>
            <person name="Hansen M."/>
            <person name="Howarth C."/>
            <person name="Imamovic A."/>
            <person name="Larimer J."/>
            <person name="McCowan C."/>
            <person name="Murphy C."/>
            <person name="Neiman D."/>
            <person name="Pearson M."/>
            <person name="Priest M."/>
            <person name="Roberts A."/>
            <person name="Saif S."/>
            <person name="Shea T."/>
            <person name="Sisk P."/>
            <person name="Sykes S."/>
            <person name="Wortman J."/>
            <person name="Nusbaum C."/>
            <person name="Birren B."/>
        </authorList>
    </citation>
    <scope>NUCLEOTIDE SEQUENCE [LARGE SCALE GENOMIC DNA]</scope>
    <source>
        <strain evidence="3">PRA339</strain>
    </source>
</reference>
<dbReference type="Proteomes" id="UP000030655">
    <property type="component" value="Unassembled WGS sequence"/>
</dbReference>
<name>A0A059F1V2_9MICR</name>
<organism evidence="2 3">
    <name type="scientific">Anncaliia algerae PRA339</name>
    <dbReference type="NCBI Taxonomy" id="1288291"/>
    <lineage>
        <taxon>Eukaryota</taxon>
        <taxon>Fungi</taxon>
        <taxon>Fungi incertae sedis</taxon>
        <taxon>Microsporidia</taxon>
        <taxon>Tubulinosematoidea</taxon>
        <taxon>Tubulinosematidae</taxon>
        <taxon>Anncaliia</taxon>
    </lineage>
</organism>
<feature type="compositionally biased region" description="Acidic residues" evidence="1">
    <location>
        <begin position="138"/>
        <end position="159"/>
    </location>
</feature>
<evidence type="ECO:0000256" key="1">
    <source>
        <dbReference type="SAM" id="MobiDB-lite"/>
    </source>
</evidence>
<dbReference type="EMBL" id="KK365145">
    <property type="protein sequence ID" value="KCZ81273.1"/>
    <property type="molecule type" value="Genomic_DNA"/>
</dbReference>
<evidence type="ECO:0000313" key="3">
    <source>
        <dbReference type="Proteomes" id="UP000030655"/>
    </source>
</evidence>
<dbReference type="STRING" id="1288291.A0A059F1V2"/>
<keyword evidence="3" id="KW-1185">Reference proteome</keyword>
<dbReference type="AlphaFoldDB" id="A0A059F1V2"/>
<protein>
    <submittedName>
        <fullName evidence="2">Uncharacterized protein</fullName>
    </submittedName>
</protein>
<proteinExistence type="predicted"/>
<evidence type="ECO:0000313" key="2">
    <source>
        <dbReference type="EMBL" id="KCZ81273.1"/>
    </source>
</evidence>
<accession>A0A059F1V2</accession>
<dbReference type="VEuPathDB" id="MicrosporidiaDB:H312_01269"/>
<reference evidence="2 3" key="2">
    <citation type="submission" date="2014-03" db="EMBL/GenBank/DDBJ databases">
        <title>The Genome Sequence of Anncaliia algerae insect isolate PRA339.</title>
        <authorList>
            <consortium name="The Broad Institute Genome Sequencing Platform"/>
            <consortium name="The Broad Institute Genome Sequencing Center for Infectious Disease"/>
            <person name="Cuomo C."/>
            <person name="Becnel J."/>
            <person name="Sanscrainte N."/>
            <person name="Walker B."/>
            <person name="Young S.K."/>
            <person name="Zeng Q."/>
            <person name="Gargeya S."/>
            <person name="Fitzgerald M."/>
            <person name="Haas B."/>
            <person name="Abouelleil A."/>
            <person name="Alvarado L."/>
            <person name="Arachchi H.M."/>
            <person name="Berlin A.M."/>
            <person name="Chapman S.B."/>
            <person name="Dewar J."/>
            <person name="Goldberg J."/>
            <person name="Griggs A."/>
            <person name="Gujja S."/>
            <person name="Hansen M."/>
            <person name="Howarth C."/>
            <person name="Imamovic A."/>
            <person name="Larimer J."/>
            <person name="McCowan C."/>
            <person name="Murphy C."/>
            <person name="Neiman D."/>
            <person name="Pearson M."/>
            <person name="Priest M."/>
            <person name="Roberts A."/>
            <person name="Saif S."/>
            <person name="Shea T."/>
            <person name="Sisk P."/>
            <person name="Sykes S."/>
            <person name="Wortman J."/>
            <person name="Nusbaum C."/>
            <person name="Birren B."/>
        </authorList>
    </citation>
    <scope>NUCLEOTIDE SEQUENCE [LARGE SCALE GENOMIC DNA]</scope>
    <source>
        <strain evidence="2 3">PRA339</strain>
    </source>
</reference>